<dbReference type="Gene3D" id="3.30.710.10">
    <property type="entry name" value="Potassium Channel Kv1.1, Chain A"/>
    <property type="match status" value="1"/>
</dbReference>
<organism evidence="3 4">
    <name type="scientific">Trametes pubescens</name>
    <name type="common">White-rot fungus</name>
    <dbReference type="NCBI Taxonomy" id="154538"/>
    <lineage>
        <taxon>Eukaryota</taxon>
        <taxon>Fungi</taxon>
        <taxon>Dikarya</taxon>
        <taxon>Basidiomycota</taxon>
        <taxon>Agaricomycotina</taxon>
        <taxon>Agaricomycetes</taxon>
        <taxon>Polyporales</taxon>
        <taxon>Polyporaceae</taxon>
        <taxon>Trametes</taxon>
    </lineage>
</organism>
<comment type="caution">
    <text evidence="3">The sequence shown here is derived from an EMBL/GenBank/DDBJ whole genome shotgun (WGS) entry which is preliminary data.</text>
</comment>
<dbReference type="OrthoDB" id="3218112at2759"/>
<proteinExistence type="predicted"/>
<feature type="domain" description="BTB" evidence="2">
    <location>
        <begin position="35"/>
        <end position="96"/>
    </location>
</feature>
<dbReference type="Proteomes" id="UP000184267">
    <property type="component" value="Unassembled WGS sequence"/>
</dbReference>
<keyword evidence="4" id="KW-1185">Reference proteome</keyword>
<evidence type="ECO:0000259" key="2">
    <source>
        <dbReference type="PROSITE" id="PS50097"/>
    </source>
</evidence>
<feature type="region of interest" description="Disordered" evidence="1">
    <location>
        <begin position="1"/>
        <end position="22"/>
    </location>
</feature>
<dbReference type="Pfam" id="PF00651">
    <property type="entry name" value="BTB"/>
    <property type="match status" value="1"/>
</dbReference>
<protein>
    <recommendedName>
        <fullName evidence="2">BTB domain-containing protein</fullName>
    </recommendedName>
</protein>
<dbReference type="EMBL" id="MNAD01001602">
    <property type="protein sequence ID" value="OJT03650.1"/>
    <property type="molecule type" value="Genomic_DNA"/>
</dbReference>
<name>A0A1M2V7Q3_TRAPU</name>
<accession>A0A1M2V7Q3</accession>
<sequence length="352" mass="39432">MAQAGSSQPERKRPRLSPEDEKPFVDHPTLYFDDGNVILTAGSTLFCVHRSLLSKHSAVLRDLFEESHARFRGLLHLEMEETSEEVEALVNVIYDGLRVDVQKLSVETFPSLANILRMATKYKVARPCDDILARIRAEWPATLVQHDAKVREVRDRLSRIYGNANRPPGIQQPAQGVPPPEPMPPEEDAIVHPASVISLLRECGYHDKDLFFPLFYALSCTTWQFGGPSLGLNLAPLSSADVERLVVGTERLRTAHISFAVVTPEFAVSPTHPPHFCILGATQMWSTMLPLLLPPARRRSRPIEDWCDMIPLATNGHMQYHVCALCARSIASKVEAIRQTLWASLPAYFELS</sequence>
<dbReference type="InterPro" id="IPR011333">
    <property type="entry name" value="SKP1/BTB/POZ_sf"/>
</dbReference>
<evidence type="ECO:0000256" key="1">
    <source>
        <dbReference type="SAM" id="MobiDB-lite"/>
    </source>
</evidence>
<gene>
    <name evidence="3" type="ORF">TRAPUB_5678</name>
</gene>
<dbReference type="STRING" id="154538.A0A1M2V7Q3"/>
<evidence type="ECO:0000313" key="3">
    <source>
        <dbReference type="EMBL" id="OJT03650.1"/>
    </source>
</evidence>
<dbReference type="SMART" id="SM00225">
    <property type="entry name" value="BTB"/>
    <property type="match status" value="1"/>
</dbReference>
<dbReference type="OMA" id="TTWQFGG"/>
<dbReference type="PROSITE" id="PS50097">
    <property type="entry name" value="BTB"/>
    <property type="match status" value="1"/>
</dbReference>
<dbReference type="InterPro" id="IPR000210">
    <property type="entry name" value="BTB/POZ_dom"/>
</dbReference>
<reference evidence="3 4" key="1">
    <citation type="submission" date="2016-10" db="EMBL/GenBank/DDBJ databases">
        <title>Genome sequence of the basidiomycete white-rot fungus Trametes pubescens.</title>
        <authorList>
            <person name="Makela M.R."/>
            <person name="Granchi Z."/>
            <person name="Peng M."/>
            <person name="De Vries R.P."/>
            <person name="Grigoriev I."/>
            <person name="Riley R."/>
            <person name="Hilden K."/>
        </authorList>
    </citation>
    <scope>NUCLEOTIDE SEQUENCE [LARGE SCALE GENOMIC DNA]</scope>
    <source>
        <strain evidence="3 4">FBCC735</strain>
    </source>
</reference>
<evidence type="ECO:0000313" key="4">
    <source>
        <dbReference type="Proteomes" id="UP000184267"/>
    </source>
</evidence>
<feature type="region of interest" description="Disordered" evidence="1">
    <location>
        <begin position="163"/>
        <end position="182"/>
    </location>
</feature>
<dbReference type="AlphaFoldDB" id="A0A1M2V7Q3"/>
<dbReference type="SUPFAM" id="SSF54695">
    <property type="entry name" value="POZ domain"/>
    <property type="match status" value="1"/>
</dbReference>